<dbReference type="PIRSF" id="PIRSF000654">
    <property type="entry name" value="Integrin-linked_kinase"/>
    <property type="match status" value="1"/>
</dbReference>
<protein>
    <recommendedName>
        <fullName evidence="2">non-specific serine/threonine protein kinase</fullName>
        <ecNumber evidence="2">2.7.11.1</ecNumber>
    </recommendedName>
</protein>
<dbReference type="InterPro" id="IPR051681">
    <property type="entry name" value="Ser/Thr_Kinases-Pseudokinases"/>
</dbReference>
<organism evidence="14 15">
    <name type="scientific">Rhododendron simsii</name>
    <name type="common">Sims's rhododendron</name>
    <dbReference type="NCBI Taxonomy" id="118357"/>
    <lineage>
        <taxon>Eukaryota</taxon>
        <taxon>Viridiplantae</taxon>
        <taxon>Streptophyta</taxon>
        <taxon>Embryophyta</taxon>
        <taxon>Tracheophyta</taxon>
        <taxon>Spermatophyta</taxon>
        <taxon>Magnoliopsida</taxon>
        <taxon>eudicotyledons</taxon>
        <taxon>Gunneridae</taxon>
        <taxon>Pentapetalae</taxon>
        <taxon>asterids</taxon>
        <taxon>Ericales</taxon>
        <taxon>Ericaceae</taxon>
        <taxon>Ericoideae</taxon>
        <taxon>Rhodoreae</taxon>
        <taxon>Rhododendron</taxon>
    </lineage>
</organism>
<dbReference type="PROSITE" id="PS50297">
    <property type="entry name" value="ANK_REP_REGION"/>
    <property type="match status" value="1"/>
</dbReference>
<dbReference type="GO" id="GO:0005737">
    <property type="term" value="C:cytoplasm"/>
    <property type="evidence" value="ECO:0007669"/>
    <property type="project" value="UniProtKB-ARBA"/>
</dbReference>
<sequence>MECNRAQQARFGRQSSLAPPERRENSRGFDDEVEVLPEGIDPRVRLMYLANEGDSEGIRELLDSGTDVNFKDVDGRTALHVAACQGRTDVVQLLLRRGADVNLEDRWGSTICILLADSSVKLANGRALLANCVFAQPFADAIFYKNHEVIKLLEEHGAKPPVAPMHVQNAREVPEYEIHPSELDFTKSVNITKVAVKLLGEELFTDEDKIKAFTDELALLQKIRHPNVVQFLGAVTQSSPMMIVTEYLPKGDLRAFLKRKGSLKPIIAVKLALDIARGMNYLHEHKPEAIIHRDLEPSNILRDDSGHLKVADFGVSKLLKVAKTVKEDKPVTCQDTSWRYVAPEVFKNEEYDTKVDVFSFALILQEVNPTPTPSLYSSCMIEGSPPFSTKQEIEVPKAYVQNERPPFRVSAKLYAHGLRELIEECWSQKPFMRPKFAQIIVKLEDIGNQLVHKRRWKVSLSLSLIFFLKLCILRALQCLNLESVLKLDRSNPSSHYSSCSSI</sequence>
<dbReference type="PANTHER" id="PTHR44329">
    <property type="entry name" value="SERINE/THREONINE-PROTEIN KINASE TNNI3K-RELATED"/>
    <property type="match status" value="1"/>
</dbReference>
<feature type="region of interest" description="Disordered" evidence="12">
    <location>
        <begin position="1"/>
        <end position="30"/>
    </location>
</feature>
<dbReference type="EMBL" id="WJXA01000006">
    <property type="protein sequence ID" value="KAF7140514.1"/>
    <property type="molecule type" value="Genomic_DNA"/>
</dbReference>
<keyword evidence="5" id="KW-0547">Nucleotide-binding</keyword>
<evidence type="ECO:0000256" key="5">
    <source>
        <dbReference type="ARBA" id="ARBA00022741"/>
    </source>
</evidence>
<evidence type="ECO:0000256" key="7">
    <source>
        <dbReference type="ARBA" id="ARBA00022840"/>
    </source>
</evidence>
<dbReference type="Gene3D" id="1.10.510.10">
    <property type="entry name" value="Transferase(Phosphotransferase) domain 1"/>
    <property type="match status" value="1"/>
</dbReference>
<evidence type="ECO:0000256" key="10">
    <source>
        <dbReference type="ARBA" id="ARBA00048679"/>
    </source>
</evidence>
<comment type="catalytic activity">
    <reaction evidence="10">
        <text>L-seryl-[protein] + ATP = O-phospho-L-seryl-[protein] + ADP + H(+)</text>
        <dbReference type="Rhea" id="RHEA:17989"/>
        <dbReference type="Rhea" id="RHEA-COMP:9863"/>
        <dbReference type="Rhea" id="RHEA-COMP:11604"/>
        <dbReference type="ChEBI" id="CHEBI:15378"/>
        <dbReference type="ChEBI" id="CHEBI:29999"/>
        <dbReference type="ChEBI" id="CHEBI:30616"/>
        <dbReference type="ChEBI" id="CHEBI:83421"/>
        <dbReference type="ChEBI" id="CHEBI:456216"/>
        <dbReference type="EC" id="2.7.11.1"/>
    </reaction>
</comment>
<evidence type="ECO:0000256" key="1">
    <source>
        <dbReference type="ARBA" id="ARBA00005843"/>
    </source>
</evidence>
<dbReference type="FunFam" id="3.30.200.20:FF:000180">
    <property type="entry name" value="serine/threonine-protein kinase STY46-like"/>
    <property type="match status" value="1"/>
</dbReference>
<evidence type="ECO:0000313" key="14">
    <source>
        <dbReference type="EMBL" id="KAF7140514.1"/>
    </source>
</evidence>
<proteinExistence type="inferred from homology"/>
<evidence type="ECO:0000256" key="8">
    <source>
        <dbReference type="ARBA" id="ARBA00023043"/>
    </source>
</evidence>
<keyword evidence="8 11" id="KW-0040">ANK repeat</keyword>
<dbReference type="SUPFAM" id="SSF56112">
    <property type="entry name" value="Protein kinase-like (PK-like)"/>
    <property type="match status" value="1"/>
</dbReference>
<accession>A0A834GQU0</accession>
<dbReference type="Pfam" id="PF12796">
    <property type="entry name" value="Ank_2"/>
    <property type="match status" value="1"/>
</dbReference>
<dbReference type="GO" id="GO:0005524">
    <property type="term" value="F:ATP binding"/>
    <property type="evidence" value="ECO:0007669"/>
    <property type="project" value="UniProtKB-KW"/>
</dbReference>
<evidence type="ECO:0000259" key="13">
    <source>
        <dbReference type="PROSITE" id="PS50011"/>
    </source>
</evidence>
<keyword evidence="4" id="KW-0677">Repeat</keyword>
<evidence type="ECO:0000313" key="15">
    <source>
        <dbReference type="Proteomes" id="UP000626092"/>
    </source>
</evidence>
<dbReference type="SMART" id="SM00248">
    <property type="entry name" value="ANK"/>
    <property type="match status" value="3"/>
</dbReference>
<evidence type="ECO:0000256" key="6">
    <source>
        <dbReference type="ARBA" id="ARBA00022777"/>
    </source>
</evidence>
<keyword evidence="7" id="KW-0067">ATP-binding</keyword>
<dbReference type="GO" id="GO:0004674">
    <property type="term" value="F:protein serine/threonine kinase activity"/>
    <property type="evidence" value="ECO:0007669"/>
    <property type="project" value="UniProtKB-EC"/>
</dbReference>
<evidence type="ECO:0000256" key="9">
    <source>
        <dbReference type="ARBA" id="ARBA00047899"/>
    </source>
</evidence>
<dbReference type="InterPro" id="IPR000719">
    <property type="entry name" value="Prot_kinase_dom"/>
</dbReference>
<dbReference type="EC" id="2.7.11.1" evidence="2"/>
<keyword evidence="15" id="KW-1185">Reference proteome</keyword>
<name>A0A834GQU0_RHOSS</name>
<dbReference type="OrthoDB" id="4062651at2759"/>
<evidence type="ECO:0000256" key="4">
    <source>
        <dbReference type="ARBA" id="ARBA00022737"/>
    </source>
</evidence>
<keyword evidence="6" id="KW-0418">Kinase</keyword>
<feature type="compositionally biased region" description="Basic and acidic residues" evidence="12">
    <location>
        <begin position="20"/>
        <end position="30"/>
    </location>
</feature>
<comment type="caution">
    <text evidence="14">The sequence shown here is derived from an EMBL/GenBank/DDBJ whole genome shotgun (WGS) entry which is preliminary data.</text>
</comment>
<dbReference type="PROSITE" id="PS50088">
    <property type="entry name" value="ANK_REPEAT"/>
    <property type="match status" value="1"/>
</dbReference>
<evidence type="ECO:0000256" key="12">
    <source>
        <dbReference type="SAM" id="MobiDB-lite"/>
    </source>
</evidence>
<dbReference type="InterPro" id="IPR011009">
    <property type="entry name" value="Kinase-like_dom_sf"/>
</dbReference>
<dbReference type="AlphaFoldDB" id="A0A834GQU0"/>
<evidence type="ECO:0000256" key="3">
    <source>
        <dbReference type="ARBA" id="ARBA00022679"/>
    </source>
</evidence>
<dbReference type="InterPro" id="IPR001245">
    <property type="entry name" value="Ser-Thr/Tyr_kinase_cat_dom"/>
</dbReference>
<feature type="repeat" description="ANK" evidence="11">
    <location>
        <begin position="74"/>
        <end position="106"/>
    </location>
</feature>
<reference evidence="14" key="1">
    <citation type="submission" date="2019-11" db="EMBL/GenBank/DDBJ databases">
        <authorList>
            <person name="Liu Y."/>
            <person name="Hou J."/>
            <person name="Li T.-Q."/>
            <person name="Guan C.-H."/>
            <person name="Wu X."/>
            <person name="Wu H.-Z."/>
            <person name="Ling F."/>
            <person name="Zhang R."/>
            <person name="Shi X.-G."/>
            <person name="Ren J.-P."/>
            <person name="Chen E.-F."/>
            <person name="Sun J.-M."/>
        </authorList>
    </citation>
    <scope>NUCLEOTIDE SEQUENCE</scope>
    <source>
        <strain evidence="14">Adult_tree_wgs_1</strain>
        <tissue evidence="14">Leaves</tissue>
    </source>
</reference>
<feature type="domain" description="Protein kinase" evidence="13">
    <location>
        <begin position="150"/>
        <end position="451"/>
    </location>
</feature>
<dbReference type="SUPFAM" id="SSF48403">
    <property type="entry name" value="Ankyrin repeat"/>
    <property type="match status" value="1"/>
</dbReference>
<dbReference type="Gene3D" id="1.25.40.20">
    <property type="entry name" value="Ankyrin repeat-containing domain"/>
    <property type="match status" value="1"/>
</dbReference>
<comment type="similarity">
    <text evidence="1">Belongs to the protein kinase superfamily. TKL Ser/Thr protein kinase family.</text>
</comment>
<dbReference type="InterPro" id="IPR002110">
    <property type="entry name" value="Ankyrin_rpt"/>
</dbReference>
<dbReference type="Proteomes" id="UP000626092">
    <property type="component" value="Unassembled WGS sequence"/>
</dbReference>
<dbReference type="PROSITE" id="PS50011">
    <property type="entry name" value="PROTEIN_KINASE_DOM"/>
    <property type="match status" value="1"/>
</dbReference>
<dbReference type="Pfam" id="PF07714">
    <property type="entry name" value="PK_Tyr_Ser-Thr"/>
    <property type="match status" value="1"/>
</dbReference>
<evidence type="ECO:0000256" key="2">
    <source>
        <dbReference type="ARBA" id="ARBA00012513"/>
    </source>
</evidence>
<gene>
    <name evidence="14" type="ORF">RHSIM_Rhsim06G0121500</name>
</gene>
<dbReference type="InterPro" id="IPR036770">
    <property type="entry name" value="Ankyrin_rpt-contain_sf"/>
</dbReference>
<evidence type="ECO:0000256" key="11">
    <source>
        <dbReference type="PROSITE-ProRule" id="PRU00023"/>
    </source>
</evidence>
<keyword evidence="3" id="KW-0808">Transferase</keyword>
<dbReference type="PANTHER" id="PTHR44329:SF197">
    <property type="entry name" value="PROTEIN KINASE DOMAIN-CONTAINING PROTEIN"/>
    <property type="match status" value="1"/>
</dbReference>
<dbReference type="FunFam" id="1.10.510.10:FF:000355">
    <property type="entry name" value="Integrin-linked protein kinase family"/>
    <property type="match status" value="1"/>
</dbReference>
<comment type="catalytic activity">
    <reaction evidence="9">
        <text>L-threonyl-[protein] + ATP = O-phospho-L-threonyl-[protein] + ADP + H(+)</text>
        <dbReference type="Rhea" id="RHEA:46608"/>
        <dbReference type="Rhea" id="RHEA-COMP:11060"/>
        <dbReference type="Rhea" id="RHEA-COMP:11605"/>
        <dbReference type="ChEBI" id="CHEBI:15378"/>
        <dbReference type="ChEBI" id="CHEBI:30013"/>
        <dbReference type="ChEBI" id="CHEBI:30616"/>
        <dbReference type="ChEBI" id="CHEBI:61977"/>
        <dbReference type="ChEBI" id="CHEBI:456216"/>
        <dbReference type="EC" id="2.7.11.1"/>
    </reaction>
</comment>